<gene>
    <name evidence="1" type="ORF">FUA26_09385</name>
</gene>
<dbReference type="EMBL" id="VOSC01000025">
    <property type="protein sequence ID" value="TXE09691.1"/>
    <property type="molecule type" value="Genomic_DNA"/>
</dbReference>
<name>A0A5C7AMZ3_9FLAO</name>
<organism evidence="1 2">
    <name type="scientific">Seonamhaeicola algicola</name>
    <dbReference type="NCBI Taxonomy" id="1719036"/>
    <lineage>
        <taxon>Bacteria</taxon>
        <taxon>Pseudomonadati</taxon>
        <taxon>Bacteroidota</taxon>
        <taxon>Flavobacteriia</taxon>
        <taxon>Flavobacteriales</taxon>
        <taxon>Flavobacteriaceae</taxon>
    </lineage>
</organism>
<protein>
    <recommendedName>
        <fullName evidence="3">TonB C-terminal domain-containing protein</fullName>
    </recommendedName>
</protein>
<dbReference type="OrthoDB" id="1191002at2"/>
<accession>A0A5C7AMZ3</accession>
<sequence length="158" mass="17947">MKQAFGFIILIFFTSCQYFEAKKTTSEAILNEELKTFNWDEVDVYPSFSICDSLVTKATKRACFEHTLSAHILNFLQEEVIVVTQDVNDTITLNFKISEKGAITLNKTDIDSVTLQEIPNLKVLINNSLQTLPKVYAAIKRDQYVKTTFTLPIIIGVE</sequence>
<evidence type="ECO:0000313" key="2">
    <source>
        <dbReference type="Proteomes" id="UP000321790"/>
    </source>
</evidence>
<keyword evidence="2" id="KW-1185">Reference proteome</keyword>
<dbReference type="PROSITE" id="PS51257">
    <property type="entry name" value="PROKAR_LIPOPROTEIN"/>
    <property type="match status" value="1"/>
</dbReference>
<evidence type="ECO:0008006" key="3">
    <source>
        <dbReference type="Google" id="ProtNLM"/>
    </source>
</evidence>
<dbReference type="Proteomes" id="UP000321790">
    <property type="component" value="Unassembled WGS sequence"/>
</dbReference>
<reference evidence="2" key="1">
    <citation type="submission" date="2019-08" db="EMBL/GenBank/DDBJ databases">
        <title>Seonamhaeicola sediminis sp. nov., isolated from marine sediment.</title>
        <authorList>
            <person name="Cao W.R."/>
        </authorList>
    </citation>
    <scope>NUCLEOTIDE SEQUENCE [LARGE SCALE GENOMIC DNA]</scope>
    <source>
        <strain evidence="2">Gy8</strain>
    </source>
</reference>
<evidence type="ECO:0000313" key="1">
    <source>
        <dbReference type="EMBL" id="TXE09691.1"/>
    </source>
</evidence>
<dbReference type="RefSeq" id="WP_147134923.1">
    <property type="nucleotide sequence ID" value="NZ_VOSC01000025.1"/>
</dbReference>
<comment type="caution">
    <text evidence="1">The sequence shown here is derived from an EMBL/GenBank/DDBJ whole genome shotgun (WGS) entry which is preliminary data.</text>
</comment>
<proteinExistence type="predicted"/>
<dbReference type="AlphaFoldDB" id="A0A5C7AMZ3"/>